<evidence type="ECO:0000256" key="13">
    <source>
        <dbReference type="ARBA" id="ARBA00023136"/>
    </source>
</evidence>
<dbReference type="GO" id="GO:0042742">
    <property type="term" value="P:defense response to bacterium"/>
    <property type="evidence" value="ECO:0007669"/>
    <property type="project" value="UniProtKB-ARBA"/>
</dbReference>
<proteinExistence type="inferred from homology"/>
<dbReference type="PROSITE" id="PS50011">
    <property type="entry name" value="PROTEIN_KINASE_DOM"/>
    <property type="match status" value="1"/>
</dbReference>
<dbReference type="SUPFAM" id="SSF52058">
    <property type="entry name" value="L domain-like"/>
    <property type="match status" value="1"/>
</dbReference>
<evidence type="ECO:0000313" key="18">
    <source>
        <dbReference type="Proteomes" id="UP000019116"/>
    </source>
</evidence>
<evidence type="ECO:0000256" key="7">
    <source>
        <dbReference type="ARBA" id="ARBA00022741"/>
    </source>
</evidence>
<dbReference type="InterPro" id="IPR008962">
    <property type="entry name" value="PapD-like_sf"/>
</dbReference>
<evidence type="ECO:0000256" key="6">
    <source>
        <dbReference type="ARBA" id="ARBA00022737"/>
    </source>
</evidence>
<dbReference type="InterPro" id="IPR058922">
    <property type="entry name" value="WHD_DRP"/>
</dbReference>
<feature type="domain" description="Protein kinase" evidence="15">
    <location>
        <begin position="32"/>
        <end position="312"/>
    </location>
</feature>
<dbReference type="InterPro" id="IPR041118">
    <property type="entry name" value="Rx_N"/>
</dbReference>
<dbReference type="InterPro" id="IPR000535">
    <property type="entry name" value="MSP_dom"/>
</dbReference>
<keyword evidence="7 14" id="KW-0547">Nucleotide-binding</keyword>
<evidence type="ECO:0008006" key="19">
    <source>
        <dbReference type="Google" id="ProtNLM"/>
    </source>
</evidence>
<dbReference type="Gene3D" id="3.80.10.10">
    <property type="entry name" value="Ribonuclease Inhibitor"/>
    <property type="match status" value="1"/>
</dbReference>
<dbReference type="PROSITE" id="PS50202">
    <property type="entry name" value="MSP"/>
    <property type="match status" value="1"/>
</dbReference>
<dbReference type="GO" id="GO:0005524">
    <property type="term" value="F:ATP binding"/>
    <property type="evidence" value="ECO:0007669"/>
    <property type="project" value="UniProtKB-UniRule"/>
</dbReference>
<dbReference type="PROSITE" id="PS00108">
    <property type="entry name" value="PROTEIN_KINASE_ST"/>
    <property type="match status" value="1"/>
</dbReference>
<dbReference type="SMR" id="A0A3B6I7P7"/>
<dbReference type="Pfam" id="PF00635">
    <property type="entry name" value="Motile_Sperm"/>
    <property type="match status" value="1"/>
</dbReference>
<dbReference type="SMART" id="SM00220">
    <property type="entry name" value="S_TKc"/>
    <property type="match status" value="1"/>
</dbReference>
<evidence type="ECO:0000256" key="9">
    <source>
        <dbReference type="ARBA" id="ARBA00022821"/>
    </source>
</evidence>
<dbReference type="Gene3D" id="1.10.8.430">
    <property type="entry name" value="Helical domain of apoptotic protease-activating factors"/>
    <property type="match status" value="1"/>
</dbReference>
<dbReference type="InterPro" id="IPR002182">
    <property type="entry name" value="NB-ARC"/>
</dbReference>
<dbReference type="Gramene" id="TraesCS4A03G1252600.1">
    <property type="protein sequence ID" value="TraesCS4A03G1252600.1.CDS"/>
    <property type="gene ID" value="TraesCS4A03G1252600"/>
</dbReference>
<keyword evidence="9" id="KW-0611">Plant defense</keyword>
<dbReference type="PRINTS" id="PR00364">
    <property type="entry name" value="DISEASERSIST"/>
</dbReference>
<dbReference type="Gene3D" id="3.40.50.300">
    <property type="entry name" value="P-loop containing nucleotide triphosphate hydrolases"/>
    <property type="match status" value="1"/>
</dbReference>
<dbReference type="GO" id="GO:0043531">
    <property type="term" value="F:ADP binding"/>
    <property type="evidence" value="ECO:0007669"/>
    <property type="project" value="InterPro"/>
</dbReference>
<evidence type="ECO:0000259" key="15">
    <source>
        <dbReference type="PROSITE" id="PS50011"/>
    </source>
</evidence>
<dbReference type="PROSITE" id="PS00107">
    <property type="entry name" value="PROTEIN_KINASE_ATP"/>
    <property type="match status" value="1"/>
</dbReference>
<evidence type="ECO:0000256" key="5">
    <source>
        <dbReference type="ARBA" id="ARBA00022692"/>
    </source>
</evidence>
<evidence type="ECO:0000256" key="3">
    <source>
        <dbReference type="ARBA" id="ARBA00022614"/>
    </source>
</evidence>
<dbReference type="Gene3D" id="1.20.5.4130">
    <property type="match status" value="1"/>
</dbReference>
<dbReference type="Pfam" id="PF18052">
    <property type="entry name" value="Rx_N"/>
    <property type="match status" value="1"/>
</dbReference>
<protein>
    <recommendedName>
        <fullName evidence="19">Protein kinase domain-containing protein</fullName>
    </recommendedName>
</protein>
<keyword evidence="5" id="KW-0812">Transmembrane</keyword>
<evidence type="ECO:0000256" key="14">
    <source>
        <dbReference type="PROSITE-ProRule" id="PRU10141"/>
    </source>
</evidence>
<dbReference type="InterPro" id="IPR013783">
    <property type="entry name" value="Ig-like_fold"/>
</dbReference>
<evidence type="ECO:0000256" key="2">
    <source>
        <dbReference type="ARBA" id="ARBA00008894"/>
    </source>
</evidence>
<dbReference type="GO" id="GO:0004672">
    <property type="term" value="F:protein kinase activity"/>
    <property type="evidence" value="ECO:0007669"/>
    <property type="project" value="InterPro"/>
</dbReference>
<evidence type="ECO:0000256" key="12">
    <source>
        <dbReference type="ARBA" id="ARBA00023054"/>
    </source>
</evidence>
<dbReference type="GO" id="GO:0005886">
    <property type="term" value="C:plasma membrane"/>
    <property type="evidence" value="ECO:0007669"/>
    <property type="project" value="UniProtKB-SubCell"/>
</dbReference>
<dbReference type="Gene3D" id="3.30.200.20">
    <property type="entry name" value="Phosphorylase Kinase, domain 1"/>
    <property type="match status" value="1"/>
</dbReference>
<sequence length="1417" mass="161041">MEDESVLERILNGIEEPNDLPLALLQRITNNFSPERKIGQGGFGAVYKGVLRNGIVVAVKRMYVNQHTLDDVSFRREFNSLRKINHQNVVRFLGFCSNTYQTSIEGAGSEEINLANVRERLLCFEYISNGSLDKHITDELRGLEWETRYEIIIGICKGLCYLHEEKEIVHMDLKPANILLDGTYIVPKITDFGLSRSNKNTHTMGLRFGTRGYLAPEYENAGKTSFKSDIYSMGAIIIELVTGCMDVPDKNNIIRCYDEDDMLGIKPLELRLPSELKKEISGLVVLTNGTRNCIAFNIQLPSGQLYSAQPYKGIVQPKSKYGMKIIVKPGDVHEHDQANKFIVQSMKVSEGLRDEDIEGCMFEEASKVVDKVNLMVVYESTKPQENCKSREDTNMPAEEVPEAKRRKIVGSASENSKLGSSKNAEATFMDANSSVRGQCTEQTEQFNLHPLQSFSRHYPTNMRYLEKENDRAVDLPTGALGSLLDKLGKLLEEDYNLEDSIKTDIKSFSEKLMKMHQTLRNLGKFDGVKIWTDQVRKLSYHIEDMVDTFLVHVEPNSNRGGFRELTHKGLKLWENGMTTHHQIGDVIRHIKNKVQAVADMQENYDFNVNNVVANVTAKLDTDLRISAIYVNKERLIGIKARRDELIRLFEEDGDASTLKTVSIVGMGGLGKTTLAKAVYDKLKKDYHHRAFIPVGQNPDVKKVLNNILFEFGQSLANFDLDVHQLINELRKLLKKERYFIVIDDIWDSEAWGFIQSAFPGNKHGSRVITTTRIEVVARACCEHEGKYVYRMKSLSEEHSRRLFFRRIFGPEKDCPDTPRKEEISKYILKKCDGMPLAINSIASLLAGEQESTWEYIWKSLGSVTEEDDLEKMNRILDLSYIHLPDHLKTCLLYVCMYPEDREIDKNDLLKQWVAEGFVHVSRNSGLDAQDVAEKYFKELISMCMIQPGRIDDYNNEVLSCRVHDIILDLLRSKSSKENFVHVIDGSKDTSGEIHRVSVQYIDKDDARILEIINKASLSHVRSVLLCRGSLVPHFMYFKYIRVLRLEDQGLGGDIDLTGISSLFLLRYLKFANLDGSNYHLKLPNQIGDLQQLETIDLAGFLENFPSDIVSLALLSHLSSRRNKAGGIVLPDGIERLKSLHTLVGVVISNKSSVESIMGLGKLTNLRKLHICLNENVHTDALHSSLSMLSANLRILTFGKGWPIGLDDVSCWGRTLFPRGCHIRELDLGCCEFQRCPKWIGQLDGLTKLMIWVREVADGVNIVAGLPSLSCFWLIVSMFQGEKEESVVIPGGGAFKALKHLRFHCKKASLTFEAGAMPMLEELSIQLRYHMSGQLLPVGIEHLPAGTLNKIWLRVYLDDRWEVEGSQGWDDDDWDNYFSSHEFRQGRDSVRQLVKVAFERHHPDADIILSLHNDYRNE</sequence>
<dbReference type="PANTHER" id="PTHR45707">
    <property type="entry name" value="C2 CALCIUM/LIPID-BINDING PLANT PHOSPHORIBOSYLTRANSFERASE FAMILY PROTEIN"/>
    <property type="match status" value="1"/>
</dbReference>
<feature type="binding site" evidence="14">
    <location>
        <position position="60"/>
    </location>
    <ligand>
        <name>ATP</name>
        <dbReference type="ChEBI" id="CHEBI:30616"/>
    </ligand>
</feature>
<keyword evidence="8" id="KW-0418">Kinase</keyword>
<keyword evidence="4" id="KW-0808">Transferase</keyword>
<dbReference type="InterPro" id="IPR036388">
    <property type="entry name" value="WH-like_DNA-bd_sf"/>
</dbReference>
<name>A0A3B6I7P7_WHEAT</name>
<dbReference type="CDD" id="cd14798">
    <property type="entry name" value="RX-CC_like"/>
    <property type="match status" value="1"/>
</dbReference>
<evidence type="ECO:0000256" key="8">
    <source>
        <dbReference type="ARBA" id="ARBA00022777"/>
    </source>
</evidence>
<keyword evidence="11" id="KW-1133">Transmembrane helix</keyword>
<reference evidence="17" key="2">
    <citation type="submission" date="2018-10" db="UniProtKB">
        <authorList>
            <consortium name="EnsemblPlants"/>
        </authorList>
    </citation>
    <scope>IDENTIFICATION</scope>
</reference>
<keyword evidence="6" id="KW-0677">Repeat</keyword>
<dbReference type="InterPro" id="IPR008271">
    <property type="entry name" value="Ser/Thr_kinase_AS"/>
</dbReference>
<evidence type="ECO:0000313" key="17">
    <source>
        <dbReference type="EnsemblPlants" id="TraesCS4A02G497800.1"/>
    </source>
</evidence>
<dbReference type="PANTHER" id="PTHR45707:SF50">
    <property type="entry name" value="VESICLE-ASSOCIATED PROTEIN 1-1"/>
    <property type="match status" value="1"/>
</dbReference>
<dbReference type="EnsemblPlants" id="TraesCS4A02G497800.1">
    <property type="protein sequence ID" value="TraesCS4A02G497800.1"/>
    <property type="gene ID" value="TraesCS4A02G497800"/>
</dbReference>
<dbReference type="InterPro" id="IPR011009">
    <property type="entry name" value="Kinase-like_dom_sf"/>
</dbReference>
<evidence type="ECO:0000256" key="11">
    <source>
        <dbReference type="ARBA" id="ARBA00022989"/>
    </source>
</evidence>
<dbReference type="Pfam" id="PF23598">
    <property type="entry name" value="LRR_14"/>
    <property type="match status" value="1"/>
</dbReference>
<dbReference type="FunFam" id="1.10.10.10:FF:000322">
    <property type="entry name" value="Probable disease resistance protein At1g63360"/>
    <property type="match status" value="1"/>
</dbReference>
<dbReference type="SUPFAM" id="SSF49354">
    <property type="entry name" value="PapD-like"/>
    <property type="match status" value="1"/>
</dbReference>
<dbReference type="InterPro" id="IPR042197">
    <property type="entry name" value="Apaf_helical"/>
</dbReference>
<evidence type="ECO:0000256" key="10">
    <source>
        <dbReference type="ARBA" id="ARBA00022840"/>
    </source>
</evidence>
<dbReference type="OMA" id="HICLNEN"/>
<comment type="subcellular location">
    <subcellularLocation>
        <location evidence="1">Cell membrane</location>
        <topology evidence="1">Single-pass membrane protein</topology>
    </subcellularLocation>
</comment>
<dbReference type="InterPro" id="IPR038005">
    <property type="entry name" value="RX-like_CC"/>
</dbReference>
<dbReference type="InterPro" id="IPR055414">
    <property type="entry name" value="LRR_R13L4/SHOC2-like"/>
</dbReference>
<dbReference type="InterPro" id="IPR017441">
    <property type="entry name" value="Protein_kinase_ATP_BS"/>
</dbReference>
<reference evidence="17" key="1">
    <citation type="submission" date="2018-08" db="EMBL/GenBank/DDBJ databases">
        <authorList>
            <person name="Rossello M."/>
        </authorList>
    </citation>
    <scope>NUCLEOTIDE SEQUENCE [LARGE SCALE GENOMIC DNA]</scope>
    <source>
        <strain evidence="17">cv. Chinese Spring</strain>
    </source>
</reference>
<dbReference type="Pfam" id="PF00069">
    <property type="entry name" value="Pkinase"/>
    <property type="match status" value="1"/>
</dbReference>
<accession>A0A3B6I7P7</accession>
<dbReference type="GO" id="GO:0009626">
    <property type="term" value="P:plant-type hypersensitive response"/>
    <property type="evidence" value="ECO:0007669"/>
    <property type="project" value="UniProtKB-ARBA"/>
</dbReference>
<organism evidence="17">
    <name type="scientific">Triticum aestivum</name>
    <name type="common">Wheat</name>
    <dbReference type="NCBI Taxonomy" id="4565"/>
    <lineage>
        <taxon>Eukaryota</taxon>
        <taxon>Viridiplantae</taxon>
        <taxon>Streptophyta</taxon>
        <taxon>Embryophyta</taxon>
        <taxon>Tracheophyta</taxon>
        <taxon>Spermatophyta</taxon>
        <taxon>Magnoliopsida</taxon>
        <taxon>Liliopsida</taxon>
        <taxon>Poales</taxon>
        <taxon>Poaceae</taxon>
        <taxon>BOP clade</taxon>
        <taxon>Pooideae</taxon>
        <taxon>Triticodae</taxon>
        <taxon>Triticeae</taxon>
        <taxon>Triticinae</taxon>
        <taxon>Triticum</taxon>
    </lineage>
</organism>
<dbReference type="SUPFAM" id="SSF52540">
    <property type="entry name" value="P-loop containing nucleoside triphosphate hydrolases"/>
    <property type="match status" value="1"/>
</dbReference>
<dbReference type="Gene3D" id="2.60.40.10">
    <property type="entry name" value="Immunoglobulins"/>
    <property type="match status" value="1"/>
</dbReference>
<dbReference type="Gramene" id="TraesCS4A02G497800.1">
    <property type="protein sequence ID" value="TraesCS4A02G497800.1"/>
    <property type="gene ID" value="TraesCS4A02G497800"/>
</dbReference>
<dbReference type="STRING" id="4565.A0A3B6I7P7"/>
<dbReference type="SUPFAM" id="SSF56112">
    <property type="entry name" value="Protein kinase-like (PK-like)"/>
    <property type="match status" value="1"/>
</dbReference>
<dbReference type="Gene3D" id="1.10.510.10">
    <property type="entry name" value="Transferase(Phosphotransferase) domain 1"/>
    <property type="match status" value="1"/>
</dbReference>
<dbReference type="Proteomes" id="UP000019116">
    <property type="component" value="Chromosome 4A"/>
</dbReference>
<keyword evidence="12" id="KW-0175">Coiled coil</keyword>
<keyword evidence="10 14" id="KW-0067">ATP-binding</keyword>
<keyword evidence="18" id="KW-1185">Reference proteome</keyword>
<dbReference type="InterPro" id="IPR000719">
    <property type="entry name" value="Prot_kinase_dom"/>
</dbReference>
<keyword evidence="3" id="KW-0433">Leucine-rich repeat</keyword>
<dbReference type="InterPro" id="IPR027417">
    <property type="entry name" value="P-loop_NTPase"/>
</dbReference>
<dbReference type="Gene3D" id="1.10.10.10">
    <property type="entry name" value="Winged helix-like DNA-binding domain superfamily/Winged helix DNA-binding domain"/>
    <property type="match status" value="1"/>
</dbReference>
<evidence type="ECO:0000256" key="4">
    <source>
        <dbReference type="ARBA" id="ARBA00022679"/>
    </source>
</evidence>
<comment type="similarity">
    <text evidence="2">Belongs to the disease resistance NB-LRR family.</text>
</comment>
<evidence type="ECO:0000259" key="16">
    <source>
        <dbReference type="PROSITE" id="PS50202"/>
    </source>
</evidence>
<feature type="domain" description="MSP" evidence="16">
    <location>
        <begin position="262"/>
        <end position="379"/>
    </location>
</feature>
<dbReference type="Pfam" id="PF00931">
    <property type="entry name" value="NB-ARC"/>
    <property type="match status" value="1"/>
</dbReference>
<dbReference type="InterPro" id="IPR032675">
    <property type="entry name" value="LRR_dom_sf"/>
</dbReference>
<dbReference type="GO" id="GO:0002758">
    <property type="term" value="P:innate immune response-activating signaling pathway"/>
    <property type="evidence" value="ECO:0007669"/>
    <property type="project" value="UniProtKB-ARBA"/>
</dbReference>
<evidence type="ECO:0000256" key="1">
    <source>
        <dbReference type="ARBA" id="ARBA00004162"/>
    </source>
</evidence>
<dbReference type="Pfam" id="PF23559">
    <property type="entry name" value="WHD_DRP"/>
    <property type="match status" value="1"/>
</dbReference>
<keyword evidence="13" id="KW-0472">Membrane</keyword>